<dbReference type="RefSeq" id="WP_138156733.1">
    <property type="nucleotide sequence ID" value="NZ_CP039381.1"/>
</dbReference>
<feature type="transmembrane region" description="Helical" evidence="1">
    <location>
        <begin position="34"/>
        <end position="54"/>
    </location>
</feature>
<organism evidence="2 3">
    <name type="scientific">Ruminococcus bovis</name>
    <dbReference type="NCBI Taxonomy" id="2564099"/>
    <lineage>
        <taxon>Bacteria</taxon>
        <taxon>Bacillati</taxon>
        <taxon>Bacillota</taxon>
        <taxon>Clostridia</taxon>
        <taxon>Eubacteriales</taxon>
        <taxon>Oscillospiraceae</taxon>
        <taxon>Ruminococcus</taxon>
    </lineage>
</organism>
<dbReference type="KEGG" id="ruj:E5Z56_04570"/>
<dbReference type="AlphaFoldDB" id="A0A4P8XVH2"/>
<keyword evidence="1" id="KW-0472">Membrane</keyword>
<keyword evidence="1" id="KW-0812">Transmembrane</keyword>
<feature type="transmembrane region" description="Helical" evidence="1">
    <location>
        <begin position="105"/>
        <end position="126"/>
    </location>
</feature>
<protein>
    <recommendedName>
        <fullName evidence="4">Glucosyl transferase GtrII</fullName>
    </recommendedName>
</protein>
<evidence type="ECO:0000256" key="1">
    <source>
        <dbReference type="SAM" id="Phobius"/>
    </source>
</evidence>
<dbReference type="OrthoDB" id="2043221at2"/>
<evidence type="ECO:0000313" key="3">
    <source>
        <dbReference type="Proteomes" id="UP000301475"/>
    </source>
</evidence>
<feature type="transmembrane region" description="Helical" evidence="1">
    <location>
        <begin position="387"/>
        <end position="406"/>
    </location>
</feature>
<feature type="transmembrane region" description="Helical" evidence="1">
    <location>
        <begin position="147"/>
        <end position="166"/>
    </location>
</feature>
<feature type="transmembrane region" description="Helical" evidence="1">
    <location>
        <begin position="475"/>
        <end position="493"/>
    </location>
</feature>
<sequence length="613" mass="70718">MKIFSNLSRGKIYFLFSAIPVLVMTSIIRGYRVLLFSGILFLGCVLLFMIDKNIKININKSYFDDKYSFVLSLFLATCVFLDFFFEYSKTIPSIVKKLSYIDPKITISIIGIIGIGIGFFAIFVLSKQIKKIFIYLTENLKIYKKHYFIIFSICMIGSLSLIRANFNYIDDAGRVIHGYTLSGDFSRYMSDFLSKILHMNSWLADISPLPQILALAIMSLAGIIAISVITDNKKTSLLSVVAIIPMIINPYFIRCLAYKYDAPYMALSVLLSIVPLLFRQCNKLKYGIFVFISTILVCITYQSSLGIFPIFVIATAFLNFIDKRNDNIIIYILTSAFSYILGLVVFKVFLMQPITQTDAYINPQVSLNKIFINMNKYFNLMNEDLNFIWLLFIYIIAFYFIIYIVLKTKQNKLITLLTLFIFIPVIFSVSFGPYIIFDELPTDPRYMYCIGVLITIIGLPICVEKKYYLCKVVEIMISFSFVVYFLIFGNALSSQKEYADFRNNQIVEAINDSDILKDKKTVQINVKGTIGFSESVENMIEEYPILKKTIPVMLSDSSKWGWGDQKLRQYYKMNLIEAGKQIDNNQKLIIIKDTYFYKIKSNSDRDYLLIELK</sequence>
<feature type="transmembrane region" description="Helical" evidence="1">
    <location>
        <begin position="236"/>
        <end position="253"/>
    </location>
</feature>
<proteinExistence type="predicted"/>
<evidence type="ECO:0008006" key="4">
    <source>
        <dbReference type="Google" id="ProtNLM"/>
    </source>
</evidence>
<gene>
    <name evidence="2" type="ORF">E5Z56_04570</name>
</gene>
<dbReference type="EMBL" id="CP039381">
    <property type="protein sequence ID" value="QCT06682.1"/>
    <property type="molecule type" value="Genomic_DNA"/>
</dbReference>
<feature type="transmembrane region" description="Helical" evidence="1">
    <location>
        <begin position="66"/>
        <end position="85"/>
    </location>
</feature>
<accession>A0A4P8XVH2</accession>
<feature type="transmembrane region" description="Helical" evidence="1">
    <location>
        <begin position="288"/>
        <end position="321"/>
    </location>
</feature>
<feature type="transmembrane region" description="Helical" evidence="1">
    <location>
        <begin position="12"/>
        <end position="28"/>
    </location>
</feature>
<dbReference type="Proteomes" id="UP000301475">
    <property type="component" value="Chromosome"/>
</dbReference>
<dbReference type="InterPro" id="IPR025686">
    <property type="entry name" value="Glucos_trans_II"/>
</dbReference>
<feature type="transmembrane region" description="Helical" evidence="1">
    <location>
        <begin position="445"/>
        <end position="463"/>
    </location>
</feature>
<feature type="transmembrane region" description="Helical" evidence="1">
    <location>
        <begin position="209"/>
        <end position="229"/>
    </location>
</feature>
<keyword evidence="3" id="KW-1185">Reference proteome</keyword>
<feature type="transmembrane region" description="Helical" evidence="1">
    <location>
        <begin position="413"/>
        <end position="433"/>
    </location>
</feature>
<reference evidence="2 3" key="1">
    <citation type="submission" date="2019-04" db="EMBL/GenBank/DDBJ databases">
        <authorList>
            <person name="Embree M."/>
            <person name="Gaffney J.R."/>
        </authorList>
    </citation>
    <scope>NUCLEOTIDE SEQUENCE [LARGE SCALE GENOMIC DNA]</scope>
    <source>
        <strain evidence="2 3">JE7A12</strain>
    </source>
</reference>
<dbReference type="Pfam" id="PF14264">
    <property type="entry name" value="Glucos_trans_II"/>
    <property type="match status" value="1"/>
</dbReference>
<feature type="transmembrane region" description="Helical" evidence="1">
    <location>
        <begin position="328"/>
        <end position="350"/>
    </location>
</feature>
<name>A0A4P8XVH2_9FIRM</name>
<keyword evidence="1" id="KW-1133">Transmembrane helix</keyword>
<evidence type="ECO:0000313" key="2">
    <source>
        <dbReference type="EMBL" id="QCT06682.1"/>
    </source>
</evidence>